<dbReference type="EMBL" id="KQ982444">
    <property type="protein sequence ID" value="KYQ56381.1"/>
    <property type="molecule type" value="Genomic_DNA"/>
</dbReference>
<organism evidence="1 2">
    <name type="scientific">Mycetomoellerius zeteki</name>
    <dbReference type="NCBI Taxonomy" id="64791"/>
    <lineage>
        <taxon>Eukaryota</taxon>
        <taxon>Metazoa</taxon>
        <taxon>Ecdysozoa</taxon>
        <taxon>Arthropoda</taxon>
        <taxon>Hexapoda</taxon>
        <taxon>Insecta</taxon>
        <taxon>Pterygota</taxon>
        <taxon>Neoptera</taxon>
        <taxon>Endopterygota</taxon>
        <taxon>Hymenoptera</taxon>
        <taxon>Apocrita</taxon>
        <taxon>Aculeata</taxon>
        <taxon>Formicoidea</taxon>
        <taxon>Formicidae</taxon>
        <taxon>Myrmicinae</taxon>
        <taxon>Mycetomoellerius</taxon>
    </lineage>
</organism>
<name>A0A151X7N0_9HYME</name>
<gene>
    <name evidence="1" type="ORF">ALC60_04690</name>
</gene>
<keyword evidence="2" id="KW-1185">Reference proteome</keyword>
<dbReference type="AlphaFoldDB" id="A0A151X7N0"/>
<sequence length="76" mass="9093">MVLKLHRKEHVPGRIWFGCFRNDDFDVRDKERLPKNEFLGAIQFILDSTFFVFDNAFLLSDCTFHKKNLTFIINIL</sequence>
<dbReference type="Proteomes" id="UP000075809">
    <property type="component" value="Unassembled WGS sequence"/>
</dbReference>
<proteinExistence type="predicted"/>
<evidence type="ECO:0000313" key="1">
    <source>
        <dbReference type="EMBL" id="KYQ56381.1"/>
    </source>
</evidence>
<accession>A0A151X7N0</accession>
<protein>
    <submittedName>
        <fullName evidence="1">Uncharacterized protein</fullName>
    </submittedName>
</protein>
<reference evidence="1 2" key="1">
    <citation type="submission" date="2015-09" db="EMBL/GenBank/DDBJ databases">
        <title>Trachymyrmex zeteki WGS genome.</title>
        <authorList>
            <person name="Nygaard S."/>
            <person name="Hu H."/>
            <person name="Boomsma J."/>
            <person name="Zhang G."/>
        </authorList>
    </citation>
    <scope>NUCLEOTIDE SEQUENCE [LARGE SCALE GENOMIC DNA]</scope>
    <source>
        <strain evidence="1">Tzet28-1</strain>
        <tissue evidence="1">Whole body</tissue>
    </source>
</reference>
<evidence type="ECO:0000313" key="2">
    <source>
        <dbReference type="Proteomes" id="UP000075809"/>
    </source>
</evidence>